<evidence type="ECO:0000313" key="1">
    <source>
        <dbReference type="EMBL" id="RMB58725.1"/>
    </source>
</evidence>
<gene>
    <name evidence="1" type="ORF">EAX62_11345</name>
</gene>
<dbReference type="InterPro" id="IPR013783">
    <property type="entry name" value="Ig-like_fold"/>
</dbReference>
<dbReference type="SUPFAM" id="SSF63825">
    <property type="entry name" value="YWTD domain"/>
    <property type="match status" value="1"/>
</dbReference>
<evidence type="ECO:0000313" key="2">
    <source>
        <dbReference type="Proteomes" id="UP000275256"/>
    </source>
</evidence>
<dbReference type="Gene3D" id="2.60.40.10">
    <property type="entry name" value="Immunoglobulins"/>
    <property type="match status" value="1"/>
</dbReference>
<dbReference type="RefSeq" id="WP_121901846.1">
    <property type="nucleotide sequence ID" value="NZ_REFW01000003.1"/>
</dbReference>
<dbReference type="Proteomes" id="UP000275256">
    <property type="component" value="Unassembled WGS sequence"/>
</dbReference>
<evidence type="ECO:0008006" key="3">
    <source>
        <dbReference type="Google" id="ProtNLM"/>
    </source>
</evidence>
<keyword evidence="2" id="KW-1185">Reference proteome</keyword>
<organism evidence="1 2">
    <name type="scientific">Tessaracoccus antarcticus</name>
    <dbReference type="NCBI Taxonomy" id="2479848"/>
    <lineage>
        <taxon>Bacteria</taxon>
        <taxon>Bacillati</taxon>
        <taxon>Actinomycetota</taxon>
        <taxon>Actinomycetes</taxon>
        <taxon>Propionibacteriales</taxon>
        <taxon>Propionibacteriaceae</taxon>
        <taxon>Tessaracoccus</taxon>
    </lineage>
</organism>
<dbReference type="EMBL" id="REFW01000003">
    <property type="protein sequence ID" value="RMB58725.1"/>
    <property type="molecule type" value="Genomic_DNA"/>
</dbReference>
<dbReference type="OrthoDB" id="275270at2"/>
<reference evidence="1 2" key="1">
    <citation type="submission" date="2018-10" db="EMBL/GenBank/DDBJ databases">
        <title>Tessaracoccus antarcticuss sp. nov., isolated from sediment.</title>
        <authorList>
            <person name="Zhou L.Y."/>
            <person name="Du Z.J."/>
        </authorList>
    </citation>
    <scope>NUCLEOTIDE SEQUENCE [LARGE SCALE GENOMIC DNA]</scope>
    <source>
        <strain evidence="1 2">JDX10</strain>
    </source>
</reference>
<comment type="caution">
    <text evidence="1">The sequence shown here is derived from an EMBL/GenBank/DDBJ whole genome shotgun (WGS) entry which is preliminary data.</text>
</comment>
<accession>A0A3M0G1Q8</accession>
<sequence>MAEQQVWAEGTAGTAIGAALWNGRTVLATDWSGGALNAFAVENGERTPWGDGYQHPEGISIRGNEALIAEQAGDLLHQDLLQPGRANAVMVAGGLGSIHAVVHSDDGATAFVTDHGGGRLIAVDLATGDVQVIASGLLAPIGLAIASSGEFYITEQGPGTLTRIDTDGSRSVVLNGLVSPFLLSWTTGDRTALLLTQRAPVHRVGLVELTQAVPRLQPLVGRGVRQPSQALVCGDRLVITGENRLLSLDASAGLVATVRLGVPETPMWPGAWADVEIDTGVTGYTRADLDITIDAADAITLSSHPAADADPNRPHIRLLAGAVPCDTHVVVRDAITGDEVGRAAVSVGFDASPVVDGPPLWLDNPTDPPPLMHVLASKPGVDDTGSLRPRDAAGNVLSQWKVVVVLVDTGDARWSTKVTAATPAPTIASARVDWRGVFSGANDLNTWFSELSAGRLGMTLVTGSVLGPVSLGGTWGDWHTMDSDGTWRQKGEAVERVVGALQGTPGVDWTYVDAVFLVTRSAGGNFVWPRSTVGKTLNVTVRSPGGKDVAVKLATLTMPHDQPTSVGFTNVEVSAHELGHTMGLQDIYMTSGYTTEMAARDLGGRELMGNEQGLPHLSARHKLLLGFLDPAHVRSFTPLFAESAITLTLVPIASGLPAPGRFSAVELKLAPKLSWFFELRQSVPGRIGDTATFPPGGEIICYDAINYSKPAVIADARRTIILLNDDGDGEGPLLVSGQDYEDINADDQVNIQRFRLEVLSITAGAATVRIDVGRVDQPDPVLINNCGEDGDYKSPDIEVRNSLSDADPSWLNKPIIGEPNRIVAKVHNEGGLDAPKVSVKFQVLPFNTDDKDSDRWTKLPAPDGKPSVTHDVKKGATVEFETHWQPMEDRHYCIQARIDRYVDVAGAAANEPDVDNNLAQSNYFTIYSKPSSPATREVSFVEVHNPFDHEIDARVEIAQDSTQYRSYVDHRWLHLSPGQTRMVRLEVESKATSIWDVFEHRWPAGRTWLRSWLPGQQCTDATGGGVTIAAVTAVGARLRTLEQSPGVFYLRVEGPEGAPRPTDGTLVVRADYEDGTSETLVGALDVDGLARFEHEHQSGRATAWFSGNGTHAPVSGWEFELLGD</sequence>
<dbReference type="InterPro" id="IPR011042">
    <property type="entry name" value="6-blade_b-propeller_TolB-like"/>
</dbReference>
<protein>
    <recommendedName>
        <fullName evidence="3">CARDB domain-containing protein</fullName>
    </recommendedName>
</protein>
<dbReference type="GO" id="GO:0005975">
    <property type="term" value="P:carbohydrate metabolic process"/>
    <property type="evidence" value="ECO:0007669"/>
    <property type="project" value="UniProtKB-ARBA"/>
</dbReference>
<proteinExistence type="predicted"/>
<dbReference type="AlphaFoldDB" id="A0A3M0G1Q8"/>
<name>A0A3M0G1Q8_9ACTN</name>
<dbReference type="SUPFAM" id="SSF55486">
    <property type="entry name" value="Metalloproteases ('zincins'), catalytic domain"/>
    <property type="match status" value="1"/>
</dbReference>
<dbReference type="Gene3D" id="2.120.10.30">
    <property type="entry name" value="TolB, C-terminal domain"/>
    <property type="match status" value="1"/>
</dbReference>